<dbReference type="KEGG" id="bbes:BESB_056990"/>
<feature type="compositionally biased region" description="Basic residues" evidence="1">
    <location>
        <begin position="82"/>
        <end position="95"/>
    </location>
</feature>
<feature type="compositionally biased region" description="Basic and acidic residues" evidence="1">
    <location>
        <begin position="691"/>
        <end position="714"/>
    </location>
</feature>
<protein>
    <submittedName>
        <fullName evidence="2">Uncharacterized protein</fullName>
    </submittedName>
</protein>
<dbReference type="Proteomes" id="UP000224006">
    <property type="component" value="Chromosome IV"/>
</dbReference>
<keyword evidence="3" id="KW-1185">Reference proteome</keyword>
<feature type="compositionally biased region" description="Basic and acidic residues" evidence="1">
    <location>
        <begin position="520"/>
        <end position="532"/>
    </location>
</feature>
<evidence type="ECO:0000313" key="2">
    <source>
        <dbReference type="EMBL" id="PFH36048.1"/>
    </source>
</evidence>
<feature type="compositionally biased region" description="Basic and acidic residues" evidence="1">
    <location>
        <begin position="208"/>
        <end position="219"/>
    </location>
</feature>
<reference evidence="2 3" key="1">
    <citation type="submission" date="2017-09" db="EMBL/GenBank/DDBJ databases">
        <title>Genome sequencing of Besnoitia besnoiti strain Bb-Ger1.</title>
        <authorList>
            <person name="Schares G."/>
            <person name="Venepally P."/>
            <person name="Lorenzi H.A."/>
        </authorList>
    </citation>
    <scope>NUCLEOTIDE SEQUENCE [LARGE SCALE GENOMIC DNA]</scope>
    <source>
        <strain evidence="2 3">Bb-Ger1</strain>
    </source>
</reference>
<name>A0A2A9MC33_BESBE</name>
<feature type="region of interest" description="Disordered" evidence="1">
    <location>
        <begin position="1"/>
        <end position="122"/>
    </location>
</feature>
<feature type="compositionally biased region" description="Basic and acidic residues" evidence="1">
    <location>
        <begin position="12"/>
        <end position="21"/>
    </location>
</feature>
<accession>A0A2A9MC33</accession>
<feature type="compositionally biased region" description="Basic and acidic residues" evidence="1">
    <location>
        <begin position="377"/>
        <end position="389"/>
    </location>
</feature>
<gene>
    <name evidence="2" type="ORF">BESB_056990</name>
</gene>
<proteinExistence type="predicted"/>
<feature type="region of interest" description="Disordered" evidence="1">
    <location>
        <begin position="691"/>
        <end position="722"/>
    </location>
</feature>
<feature type="compositionally biased region" description="Basic and acidic residues" evidence="1">
    <location>
        <begin position="38"/>
        <end position="52"/>
    </location>
</feature>
<dbReference type="RefSeq" id="XP_029220057.1">
    <property type="nucleotide sequence ID" value="XM_029364134.1"/>
</dbReference>
<dbReference type="GeneID" id="40310628"/>
<feature type="compositionally biased region" description="Basic and acidic residues" evidence="1">
    <location>
        <begin position="226"/>
        <end position="251"/>
    </location>
</feature>
<feature type="region of interest" description="Disordered" evidence="1">
    <location>
        <begin position="369"/>
        <end position="399"/>
    </location>
</feature>
<feature type="compositionally biased region" description="Basic and acidic residues" evidence="1">
    <location>
        <begin position="480"/>
        <end position="513"/>
    </location>
</feature>
<evidence type="ECO:0000313" key="3">
    <source>
        <dbReference type="Proteomes" id="UP000224006"/>
    </source>
</evidence>
<evidence type="ECO:0000256" key="1">
    <source>
        <dbReference type="SAM" id="MobiDB-lite"/>
    </source>
</evidence>
<organism evidence="2 3">
    <name type="scientific">Besnoitia besnoiti</name>
    <name type="common">Apicomplexan protozoan</name>
    <dbReference type="NCBI Taxonomy" id="94643"/>
    <lineage>
        <taxon>Eukaryota</taxon>
        <taxon>Sar</taxon>
        <taxon>Alveolata</taxon>
        <taxon>Apicomplexa</taxon>
        <taxon>Conoidasida</taxon>
        <taxon>Coccidia</taxon>
        <taxon>Eucoccidiorida</taxon>
        <taxon>Eimeriorina</taxon>
        <taxon>Sarcocystidae</taxon>
        <taxon>Besnoitia</taxon>
    </lineage>
</organism>
<feature type="compositionally biased region" description="Low complexity" evidence="1">
    <location>
        <begin position="25"/>
        <end position="36"/>
    </location>
</feature>
<sequence length="1464" mass="159299">MRRSSSGWRDASGARENRLCRDSGLAPPSLAELLLPTKAERKTVSHVEEGRAAKVSTGHGENDEAGHRCKRQGSEGWEEGRKQKKELKKPRKTAHLRAFPSPLRPARSEQAMPTEADGYNLSGSELSRVGTVRLHRGVNGTTGDEQAVGCWRPRAEGSALALKRPLTTASLFSCSPCFVGEASDAARWPPAGAGLRTDPLAGAPPQGEPRRSACIERPRSASTESLRARVPDAAKSRRSFAEEPPGAREAELSQDAPPYRGEPQAQGQATRGWSIKTEAHARAPRDGLSALGEEVRGVLRRCCAAPIDSLILATGRPKPEARETVRPTGTHSQTWRLAQASEDVASGRALTSVGERVHSAKKTRPLLSAAGQGNAMDSRRTAKEEQGTKRERRGLPASATALARARCAAELPARHPPPEAPLRFSAADSPAHAVGPCPFKGQLSFPLRGALLRGHDASLSPRAGLERNSRGQNSSWVAADARREKECEPQPGDWRLDAACADKREQTPLEKRPNSTRNSHSGDKESASDDACRPSPRLQSSSFCIRPAIGKPSQRQLCAREPRPKPLKIIDGLVVKTCSSTLRFKNVGGLKPPGPGATQVEVSSSTIERAGTPETDSLLRRGQPEVQELSRAETEKVNAGTMVGKRLLSSARVVSNAEKESWRFEDLLLRLTTRSPRRGLRQIQKEVLDYRRSKAGQRERLASDENRARGEHGDPPGAQGDKVVSTDIQHLFRFGRAQDLPQVPAPVSSRREGRATLEKAARMRDTSGEAEWRAQSCPPASILPVQSTTRRGMVEEHAHVVTETGHADMRDECAALVAESLTTRHTSPGRRRMNACSVCSSHETAVQSDEEELLRESLQAFLRRRRQARATRRKKVRCALEQLGLSRTAFPFSCVFDCSARQREANRFSIDEGQTVPSHETRSETGMESVLVDAFGDAVGLPAYEVIPLQTEQLSTDTLDERIMSTHLHGARLPSVWTNHQDTDNEEGRLWCRLVGSMAGSRHGKSQAEAFMPLREAQAIEVHGGAKIQNDEAVSCASSATAHSAVWKARGRRSDFADTGGSMQRACICRCDAESRWGETCCRRPSSERGLDVPRELRSECPPPLVRHLCFWAACRLLLTHGARTTIHARIAELVSRITEVLLATSVFTRRSQRPAALGDDSANGDTVEQGSRDGFTKACGGASAAATAGSANEMAEAAASIAGEGFVKRSWKMSASHGTCEAGCGLMQPRARDKALCLEPTSNRRLPGGVLLKPATRWAIAGGERLAEAEATVRSPPGVDSAVILQCADWFQTHVGRVASRQGIGSSGCAGERRLGEAVARTQTAALDRFQSRAAWYQPMQHSQRRSLPSTRIYEDSDDEHTLLFPTVTDLGLRKGPSVKAKWQLQQRCQTLRLVLRSLLECSSSAFPMSRRTRYGLAYGHSCGDESNTNSELRTGAAVCLYALLRQMFADVPEDAGSLLRRT</sequence>
<comment type="caution">
    <text evidence="2">The sequence shown here is derived from an EMBL/GenBank/DDBJ whole genome shotgun (WGS) entry which is preliminary data.</text>
</comment>
<dbReference type="VEuPathDB" id="ToxoDB:BESB_056990"/>
<dbReference type="OrthoDB" id="331679at2759"/>
<dbReference type="EMBL" id="NWUJ01000004">
    <property type="protein sequence ID" value="PFH36048.1"/>
    <property type="molecule type" value="Genomic_DNA"/>
</dbReference>
<feature type="region of interest" description="Disordered" evidence="1">
    <location>
        <begin position="189"/>
        <end position="274"/>
    </location>
</feature>
<feature type="region of interest" description="Disordered" evidence="1">
    <location>
        <begin position="460"/>
        <end position="546"/>
    </location>
</feature>